<sequence>MKHGHKTWQQYVFNVGLLAGFMTRQYAITEDSSYFPHLIH</sequence>
<reference evidence="1" key="2">
    <citation type="journal article" date="2015" name="Data Brief">
        <title>Shoot transcriptome of the giant reed, Arundo donax.</title>
        <authorList>
            <person name="Barrero R.A."/>
            <person name="Guerrero F.D."/>
            <person name="Moolhuijzen P."/>
            <person name="Goolsby J.A."/>
            <person name="Tidwell J."/>
            <person name="Bellgard S.E."/>
            <person name="Bellgard M.I."/>
        </authorList>
    </citation>
    <scope>NUCLEOTIDE SEQUENCE</scope>
    <source>
        <tissue evidence="1">Shoot tissue taken approximately 20 cm above the soil surface</tissue>
    </source>
</reference>
<proteinExistence type="predicted"/>
<name>A0A0A9BAF3_ARUDO</name>
<protein>
    <submittedName>
        <fullName evidence="1">Uncharacterized protein</fullName>
    </submittedName>
</protein>
<dbReference type="AlphaFoldDB" id="A0A0A9BAF3"/>
<reference evidence="1" key="1">
    <citation type="submission" date="2014-09" db="EMBL/GenBank/DDBJ databases">
        <authorList>
            <person name="Magalhaes I.L.F."/>
            <person name="Oliveira U."/>
            <person name="Santos F.R."/>
            <person name="Vidigal T.H.D.A."/>
            <person name="Brescovit A.D."/>
            <person name="Santos A.J."/>
        </authorList>
    </citation>
    <scope>NUCLEOTIDE SEQUENCE</scope>
    <source>
        <tissue evidence="1">Shoot tissue taken approximately 20 cm above the soil surface</tissue>
    </source>
</reference>
<evidence type="ECO:0000313" key="1">
    <source>
        <dbReference type="EMBL" id="JAD56297.1"/>
    </source>
</evidence>
<dbReference type="EMBL" id="GBRH01241598">
    <property type="protein sequence ID" value="JAD56297.1"/>
    <property type="molecule type" value="Transcribed_RNA"/>
</dbReference>
<organism evidence="1">
    <name type="scientific">Arundo donax</name>
    <name type="common">Giant reed</name>
    <name type="synonym">Donax arundinaceus</name>
    <dbReference type="NCBI Taxonomy" id="35708"/>
    <lineage>
        <taxon>Eukaryota</taxon>
        <taxon>Viridiplantae</taxon>
        <taxon>Streptophyta</taxon>
        <taxon>Embryophyta</taxon>
        <taxon>Tracheophyta</taxon>
        <taxon>Spermatophyta</taxon>
        <taxon>Magnoliopsida</taxon>
        <taxon>Liliopsida</taxon>
        <taxon>Poales</taxon>
        <taxon>Poaceae</taxon>
        <taxon>PACMAD clade</taxon>
        <taxon>Arundinoideae</taxon>
        <taxon>Arundineae</taxon>
        <taxon>Arundo</taxon>
    </lineage>
</organism>
<accession>A0A0A9BAF3</accession>